<evidence type="ECO:0000313" key="1">
    <source>
        <dbReference type="EMBL" id="KAF7632427.1"/>
    </source>
</evidence>
<dbReference type="OrthoDB" id="258495at2759"/>
<protein>
    <recommendedName>
        <fullName evidence="3">SPRY domain-containing protein</fullName>
    </recommendedName>
</protein>
<organism evidence="1 2">
    <name type="scientific">Meloidogyne graminicola</name>
    <dbReference type="NCBI Taxonomy" id="189291"/>
    <lineage>
        <taxon>Eukaryota</taxon>
        <taxon>Metazoa</taxon>
        <taxon>Ecdysozoa</taxon>
        <taxon>Nematoda</taxon>
        <taxon>Chromadorea</taxon>
        <taxon>Rhabditida</taxon>
        <taxon>Tylenchina</taxon>
        <taxon>Tylenchomorpha</taxon>
        <taxon>Tylenchoidea</taxon>
        <taxon>Meloidogynidae</taxon>
        <taxon>Meloidogyninae</taxon>
        <taxon>Meloidogyne</taxon>
    </lineage>
</organism>
<comment type="caution">
    <text evidence="1">The sequence shown here is derived from an EMBL/GenBank/DDBJ whole genome shotgun (WGS) entry which is preliminary data.</text>
</comment>
<keyword evidence="2" id="KW-1185">Reference proteome</keyword>
<proteinExistence type="predicted"/>
<evidence type="ECO:0008006" key="3">
    <source>
        <dbReference type="Google" id="ProtNLM"/>
    </source>
</evidence>
<evidence type="ECO:0000313" key="2">
    <source>
        <dbReference type="Proteomes" id="UP000605970"/>
    </source>
</evidence>
<reference evidence="1" key="1">
    <citation type="journal article" date="2020" name="Ecol. Evol.">
        <title>Genome structure and content of the rice root-knot nematode (Meloidogyne graminicola).</title>
        <authorList>
            <person name="Phan N.T."/>
            <person name="Danchin E.G.J."/>
            <person name="Klopp C."/>
            <person name="Perfus-Barbeoch L."/>
            <person name="Kozlowski D.K."/>
            <person name="Koutsovoulos G.D."/>
            <person name="Lopez-Roques C."/>
            <person name="Bouchez O."/>
            <person name="Zahm M."/>
            <person name="Besnard G."/>
            <person name="Bellafiore S."/>
        </authorList>
    </citation>
    <scope>NUCLEOTIDE SEQUENCE</scope>
    <source>
        <strain evidence="1">VN-18</strain>
    </source>
</reference>
<name>A0A8S9ZGI3_9BILA</name>
<accession>A0A8S9ZGI3</accession>
<sequence length="466" mass="54766">MTENTQDSHLDKENVLTDSQNIILEEKTEIASTASIHTDKDLISIDKGSDELALENKQLDTNKVFVQVINNWKYVNCFNTENSKECDNGIIEITNGTNIKYNKNENGINKIIQILAENRFNKPNENSECITYSIFYYEIQSQIEENGMLTFGLKDENSVIRLCLLNKLIYYYVNYKKYCLKIPSFSYENGDIIGCGLVYPPSIINKFPYVFFTKNGELIGKSIQLEENYEYLQPFVVLKLCNVETNFGNDLILKDFCYNISNHHIAEDFILINKEDEELPLELKQKNSKFIYVSNKWKLWISSKCCGYKCLHTFRPDTSNKFCEINDTNVNYICSKQYRYDKDVGIRAENVFNNPNENFEIFQYKTYSLFYYENKIKSEKNFWNYLNIGFGNYDCYIRISPTDKDICYSYNWHKLYNVYTKRKKIELPSFSYENGDIIGCGLVYPPPIINKFPYIFFTKNGELIDL</sequence>
<dbReference type="Proteomes" id="UP000605970">
    <property type="component" value="Unassembled WGS sequence"/>
</dbReference>
<dbReference type="EMBL" id="JABEBT010000102">
    <property type="protein sequence ID" value="KAF7632427.1"/>
    <property type="molecule type" value="Genomic_DNA"/>
</dbReference>
<dbReference type="AlphaFoldDB" id="A0A8S9ZGI3"/>
<dbReference type="InterPro" id="IPR043136">
    <property type="entry name" value="B30.2/SPRY_sf"/>
</dbReference>
<dbReference type="Gene3D" id="2.60.120.920">
    <property type="match status" value="2"/>
</dbReference>
<gene>
    <name evidence="1" type="ORF">Mgra_00008121</name>
</gene>